<dbReference type="GO" id="GO:0046403">
    <property type="term" value="F:polynucleotide 3'-phosphatase activity"/>
    <property type="evidence" value="ECO:0007669"/>
    <property type="project" value="TreeGrafter"/>
</dbReference>
<evidence type="ECO:0000256" key="1">
    <source>
        <dbReference type="SAM" id="MobiDB-lite"/>
    </source>
</evidence>
<dbReference type="GO" id="GO:0003690">
    <property type="term" value="F:double-stranded DNA binding"/>
    <property type="evidence" value="ECO:0007669"/>
    <property type="project" value="TreeGrafter"/>
</dbReference>
<dbReference type="InterPro" id="IPR027417">
    <property type="entry name" value="P-loop_NTPase"/>
</dbReference>
<dbReference type="GO" id="GO:0046404">
    <property type="term" value="F:ATP-dependent polydeoxyribonucleotide 5'-hydroxyl-kinase activity"/>
    <property type="evidence" value="ECO:0007669"/>
    <property type="project" value="TreeGrafter"/>
</dbReference>
<dbReference type="OrthoDB" id="19045at2759"/>
<reference evidence="2 3" key="1">
    <citation type="submission" date="2018-11" db="EMBL/GenBank/DDBJ databases">
        <authorList>
            <consortium name="Pathogen Informatics"/>
        </authorList>
    </citation>
    <scope>NUCLEOTIDE SEQUENCE [LARGE SCALE GENOMIC DNA]</scope>
</reference>
<sequence>MDEWAPMSAEKPQPKLSFDTIVQRTVEDAKKSCQRQLQTVITLDSGLQNELPNAAGSKVDGRSKKPTPNSSTDVTGTVEKCLKQTSSFLSAGQSVVVDNTNIDVESRSRFLAIAKQMNIPARALVMNTSPGNSRHNEMFRRLTGSSHDKINDMVFNMMKSKYKEPTTAEGFTEVLKIPFVPAPPDHLHDLYYQYLLEK</sequence>
<dbReference type="Pfam" id="PF13671">
    <property type="entry name" value="AAA_33"/>
    <property type="match status" value="1"/>
</dbReference>
<organism evidence="2 3">
    <name type="scientific">Dibothriocephalus latus</name>
    <name type="common">Fish tapeworm</name>
    <name type="synonym">Diphyllobothrium latum</name>
    <dbReference type="NCBI Taxonomy" id="60516"/>
    <lineage>
        <taxon>Eukaryota</taxon>
        <taxon>Metazoa</taxon>
        <taxon>Spiralia</taxon>
        <taxon>Lophotrochozoa</taxon>
        <taxon>Platyhelminthes</taxon>
        <taxon>Cestoda</taxon>
        <taxon>Eucestoda</taxon>
        <taxon>Diphyllobothriidea</taxon>
        <taxon>Diphyllobothriidae</taxon>
        <taxon>Dibothriocephalus</taxon>
    </lineage>
</organism>
<feature type="compositionally biased region" description="Polar residues" evidence="1">
    <location>
        <begin position="66"/>
        <end position="75"/>
    </location>
</feature>
<dbReference type="GO" id="GO:0006281">
    <property type="term" value="P:DNA repair"/>
    <property type="evidence" value="ECO:0007669"/>
    <property type="project" value="TreeGrafter"/>
</dbReference>
<protein>
    <submittedName>
        <fullName evidence="2">Uncharacterized protein</fullName>
    </submittedName>
</protein>
<feature type="region of interest" description="Disordered" evidence="1">
    <location>
        <begin position="50"/>
        <end position="75"/>
    </location>
</feature>
<evidence type="ECO:0000313" key="3">
    <source>
        <dbReference type="Proteomes" id="UP000281553"/>
    </source>
</evidence>
<dbReference type="PANTHER" id="PTHR12083">
    <property type="entry name" value="BIFUNCTIONAL POLYNUCLEOTIDE PHOSPHATASE/KINASE"/>
    <property type="match status" value="1"/>
</dbReference>
<dbReference type="AlphaFoldDB" id="A0A3P7NMH9"/>
<dbReference type="Proteomes" id="UP000281553">
    <property type="component" value="Unassembled WGS sequence"/>
</dbReference>
<keyword evidence="3" id="KW-1185">Reference proteome</keyword>
<proteinExistence type="predicted"/>
<dbReference type="Gene3D" id="3.40.50.300">
    <property type="entry name" value="P-loop containing nucleotide triphosphate hydrolases"/>
    <property type="match status" value="1"/>
</dbReference>
<dbReference type="EMBL" id="UYRU01047333">
    <property type="protein sequence ID" value="VDN09572.1"/>
    <property type="molecule type" value="Genomic_DNA"/>
</dbReference>
<dbReference type="PANTHER" id="PTHR12083:SF9">
    <property type="entry name" value="BIFUNCTIONAL POLYNUCLEOTIDE PHOSPHATASE_KINASE"/>
    <property type="match status" value="1"/>
</dbReference>
<accession>A0A3P7NMH9</accession>
<evidence type="ECO:0000313" key="2">
    <source>
        <dbReference type="EMBL" id="VDN09572.1"/>
    </source>
</evidence>
<dbReference type="SUPFAM" id="SSF52540">
    <property type="entry name" value="P-loop containing nucleoside triphosphate hydrolases"/>
    <property type="match status" value="1"/>
</dbReference>
<name>A0A3P7NMH9_DIBLA</name>
<gene>
    <name evidence="2" type="ORF">DILT_LOCUS5403</name>
</gene>